<proteinExistence type="predicted"/>
<evidence type="ECO:0000313" key="2">
    <source>
        <dbReference type="Proteomes" id="UP000094580"/>
    </source>
</evidence>
<accession>A0ABX2ZNP8</accession>
<dbReference type="Pfam" id="PF19786">
    <property type="entry name" value="DUF6270"/>
    <property type="match status" value="1"/>
</dbReference>
<evidence type="ECO:0000313" key="1">
    <source>
        <dbReference type="EMBL" id="ODG90104.1"/>
    </source>
</evidence>
<keyword evidence="2" id="KW-1185">Reference proteome</keyword>
<dbReference type="Proteomes" id="UP000094580">
    <property type="component" value="Unassembled WGS sequence"/>
</dbReference>
<gene>
    <name evidence="1" type="ORF">BED47_14595</name>
</gene>
<protein>
    <submittedName>
        <fullName evidence="1">Uncharacterized protein</fullName>
    </submittedName>
</protein>
<sequence>MKSNEKKLKIAAFGSCVTRDNFNSKFNLNYRNHFEVLRYQNQSSIISLMSNPIPYNREKIDNLNEYEQNDVFDDLEKNFLNDLISKQPEALILDFFGDVYFGCLKTNSSYITNNRWKITKTSFYRELNEVNTFNLNTNLSEYFTLWKQTIDQFLQIINRELPNCKIILHKARFTGMYYDKDHSIKKIISNTDIDLLNAFWDQLDDYVVSNYEVSTINVKQNYISIADHAWGIFHLHFEPNYYKNFIAQLIKLTK</sequence>
<dbReference type="InterPro" id="IPR046237">
    <property type="entry name" value="DUF6270"/>
</dbReference>
<organism evidence="1 2">
    <name type="scientific">Gottfriedia luciferensis</name>
    <dbReference type="NCBI Taxonomy" id="178774"/>
    <lineage>
        <taxon>Bacteria</taxon>
        <taxon>Bacillati</taxon>
        <taxon>Bacillota</taxon>
        <taxon>Bacilli</taxon>
        <taxon>Bacillales</taxon>
        <taxon>Bacillaceae</taxon>
        <taxon>Gottfriedia</taxon>
    </lineage>
</organism>
<reference evidence="1 2" key="1">
    <citation type="submission" date="2016-07" db="EMBL/GenBank/DDBJ databases">
        <authorList>
            <person name="Townsley L."/>
            <person name="Shank E.A."/>
        </authorList>
    </citation>
    <scope>NUCLEOTIDE SEQUENCE [LARGE SCALE GENOMIC DNA]</scope>
    <source>
        <strain evidence="1 2">CH01</strain>
    </source>
</reference>
<dbReference type="EMBL" id="MDKC01000036">
    <property type="protein sequence ID" value="ODG90104.1"/>
    <property type="molecule type" value="Genomic_DNA"/>
</dbReference>
<comment type="caution">
    <text evidence="1">The sequence shown here is derived from an EMBL/GenBank/DDBJ whole genome shotgun (WGS) entry which is preliminary data.</text>
</comment>
<name>A0ABX2ZNP8_9BACI</name>